<evidence type="ECO:0000313" key="2">
    <source>
        <dbReference type="EMBL" id="CAF1663235.1"/>
    </source>
</evidence>
<dbReference type="PANTHER" id="PTHR34523:SF1">
    <property type="entry name" value="COILED-COIL DOMAIN-CONTAINING PROTEIN 138"/>
    <property type="match status" value="1"/>
</dbReference>
<accession>A0A8S2Y0K1</accession>
<organism evidence="3 4">
    <name type="scientific">Didymodactylos carnosus</name>
    <dbReference type="NCBI Taxonomy" id="1234261"/>
    <lineage>
        <taxon>Eukaryota</taxon>
        <taxon>Metazoa</taxon>
        <taxon>Spiralia</taxon>
        <taxon>Gnathifera</taxon>
        <taxon>Rotifera</taxon>
        <taxon>Eurotatoria</taxon>
        <taxon>Bdelloidea</taxon>
        <taxon>Philodinida</taxon>
        <taxon>Philodinidae</taxon>
        <taxon>Didymodactylos</taxon>
    </lineage>
</organism>
<dbReference type="Proteomes" id="UP000677228">
    <property type="component" value="Unassembled WGS sequence"/>
</dbReference>
<dbReference type="AlphaFoldDB" id="A0A8S2Y0K1"/>
<gene>
    <name evidence="2" type="ORF">OVA965_LOCUS45390</name>
    <name evidence="3" type="ORF">TMI583_LOCUS48849</name>
</gene>
<name>A0A8S2Y0K1_9BILA</name>
<reference evidence="3" key="1">
    <citation type="submission" date="2021-02" db="EMBL/GenBank/DDBJ databases">
        <authorList>
            <person name="Nowell W R."/>
        </authorList>
    </citation>
    <scope>NUCLEOTIDE SEQUENCE</scope>
</reference>
<feature type="domain" description="Coiled-coil" evidence="1">
    <location>
        <begin position="2"/>
        <end position="109"/>
    </location>
</feature>
<evidence type="ECO:0000313" key="4">
    <source>
        <dbReference type="Proteomes" id="UP000682733"/>
    </source>
</evidence>
<evidence type="ECO:0000313" key="3">
    <source>
        <dbReference type="EMBL" id="CAF4524575.1"/>
    </source>
</evidence>
<dbReference type="PANTHER" id="PTHR34523">
    <property type="entry name" value="COILED-COIL DOMAIN-CONTAINING PROTEIN 138"/>
    <property type="match status" value="1"/>
</dbReference>
<dbReference type="EMBL" id="CAJOBA010102283">
    <property type="protein sequence ID" value="CAF4524575.1"/>
    <property type="molecule type" value="Genomic_DNA"/>
</dbReference>
<proteinExistence type="predicted"/>
<comment type="caution">
    <text evidence="3">The sequence shown here is derived from an EMBL/GenBank/DDBJ whole genome shotgun (WGS) entry which is preliminary data.</text>
</comment>
<feature type="non-terminal residue" evidence="3">
    <location>
        <position position="1"/>
    </location>
</feature>
<dbReference type="EMBL" id="CAJNOK010071093">
    <property type="protein sequence ID" value="CAF1663235.1"/>
    <property type="molecule type" value="Genomic_DNA"/>
</dbReference>
<evidence type="ECO:0000259" key="1">
    <source>
        <dbReference type="Pfam" id="PF21035"/>
    </source>
</evidence>
<dbReference type="InterPro" id="IPR048750">
    <property type="entry name" value="CCDC138_C"/>
</dbReference>
<dbReference type="InterPro" id="IPR038798">
    <property type="entry name" value="CCDC138"/>
</dbReference>
<sequence>DTIDLLLLLCTDTKSLKIFLKQLSNDTWFHLFSQLAQQCQNSHGTTATSFDLKTIEKLAILFEKLSELDDNKRYFLKYNFIYIFKEWKQKYINDSPFLVLNLKSTLLNLEQGDK</sequence>
<dbReference type="Pfam" id="PF21035">
    <property type="entry name" value="CCDC138_C"/>
    <property type="match status" value="1"/>
</dbReference>
<dbReference type="Proteomes" id="UP000682733">
    <property type="component" value="Unassembled WGS sequence"/>
</dbReference>
<protein>
    <recommendedName>
        <fullName evidence="1">Coiled-coil domain-containing protein</fullName>
    </recommendedName>
</protein>